<dbReference type="PRINTS" id="PR00463">
    <property type="entry name" value="EP450I"/>
</dbReference>
<keyword evidence="4 6" id="KW-0408">Iron</keyword>
<evidence type="ECO:0000256" key="7">
    <source>
        <dbReference type="SAM" id="Phobius"/>
    </source>
</evidence>
<dbReference type="GO" id="GO:0016705">
    <property type="term" value="F:oxidoreductase activity, acting on paired donors, with incorporation or reduction of molecular oxygen"/>
    <property type="evidence" value="ECO:0007669"/>
    <property type="project" value="InterPro"/>
</dbReference>
<dbReference type="Proteomes" id="UP000800200">
    <property type="component" value="Unassembled WGS sequence"/>
</dbReference>
<keyword evidence="7" id="KW-0812">Transmembrane</keyword>
<keyword evidence="7" id="KW-0472">Membrane</keyword>
<dbReference type="OrthoDB" id="1055148at2759"/>
<comment type="cofactor">
    <cofactor evidence="6">
        <name>heme</name>
        <dbReference type="ChEBI" id="CHEBI:30413"/>
    </cofactor>
</comment>
<dbReference type="GO" id="GO:0020037">
    <property type="term" value="F:heme binding"/>
    <property type="evidence" value="ECO:0007669"/>
    <property type="project" value="InterPro"/>
</dbReference>
<keyword evidence="5" id="KW-0503">Monooxygenase</keyword>
<evidence type="ECO:0000256" key="4">
    <source>
        <dbReference type="ARBA" id="ARBA00023004"/>
    </source>
</evidence>
<dbReference type="InterPro" id="IPR036396">
    <property type="entry name" value="Cyt_P450_sf"/>
</dbReference>
<feature type="transmembrane region" description="Helical" evidence="7">
    <location>
        <begin position="6"/>
        <end position="26"/>
    </location>
</feature>
<reference evidence="8" key="1">
    <citation type="journal article" date="2020" name="Stud. Mycol.">
        <title>101 Dothideomycetes genomes: a test case for predicting lifestyles and emergence of pathogens.</title>
        <authorList>
            <person name="Haridas S."/>
            <person name="Albert R."/>
            <person name="Binder M."/>
            <person name="Bloem J."/>
            <person name="Labutti K."/>
            <person name="Salamov A."/>
            <person name="Andreopoulos B."/>
            <person name="Baker S."/>
            <person name="Barry K."/>
            <person name="Bills G."/>
            <person name="Bluhm B."/>
            <person name="Cannon C."/>
            <person name="Castanera R."/>
            <person name="Culley D."/>
            <person name="Daum C."/>
            <person name="Ezra D."/>
            <person name="Gonzalez J."/>
            <person name="Henrissat B."/>
            <person name="Kuo A."/>
            <person name="Liang C."/>
            <person name="Lipzen A."/>
            <person name="Lutzoni F."/>
            <person name="Magnuson J."/>
            <person name="Mondo S."/>
            <person name="Nolan M."/>
            <person name="Ohm R."/>
            <person name="Pangilinan J."/>
            <person name="Park H.-J."/>
            <person name="Ramirez L."/>
            <person name="Alfaro M."/>
            <person name="Sun H."/>
            <person name="Tritt A."/>
            <person name="Yoshinaga Y."/>
            <person name="Zwiers L.-H."/>
            <person name="Turgeon B."/>
            <person name="Goodwin S."/>
            <person name="Spatafora J."/>
            <person name="Crous P."/>
            <person name="Grigoriev I."/>
        </authorList>
    </citation>
    <scope>NUCLEOTIDE SEQUENCE</scope>
    <source>
        <strain evidence="8">CBS 207.26</strain>
    </source>
</reference>
<dbReference type="PANTHER" id="PTHR46300">
    <property type="entry name" value="P450, PUTATIVE (EUROFUNG)-RELATED-RELATED"/>
    <property type="match status" value="1"/>
</dbReference>
<dbReference type="PANTHER" id="PTHR46300:SF2">
    <property type="entry name" value="CYTOCHROME P450 MONOOXYGENASE ALNH-RELATED"/>
    <property type="match status" value="1"/>
</dbReference>
<keyword evidence="2 6" id="KW-0479">Metal-binding</keyword>
<organism evidence="8 9">
    <name type="scientific">Zopfia rhizophila CBS 207.26</name>
    <dbReference type="NCBI Taxonomy" id="1314779"/>
    <lineage>
        <taxon>Eukaryota</taxon>
        <taxon>Fungi</taxon>
        <taxon>Dikarya</taxon>
        <taxon>Ascomycota</taxon>
        <taxon>Pezizomycotina</taxon>
        <taxon>Dothideomycetes</taxon>
        <taxon>Dothideomycetes incertae sedis</taxon>
        <taxon>Zopfiaceae</taxon>
        <taxon>Zopfia</taxon>
    </lineage>
</organism>
<dbReference type="GO" id="GO:0004497">
    <property type="term" value="F:monooxygenase activity"/>
    <property type="evidence" value="ECO:0007669"/>
    <property type="project" value="UniProtKB-KW"/>
</dbReference>
<gene>
    <name evidence="8" type="ORF">K469DRAFT_664015</name>
</gene>
<evidence type="ECO:0000256" key="3">
    <source>
        <dbReference type="ARBA" id="ARBA00023002"/>
    </source>
</evidence>
<proteinExistence type="inferred from homology"/>
<dbReference type="Pfam" id="PF00067">
    <property type="entry name" value="p450"/>
    <property type="match status" value="1"/>
</dbReference>
<dbReference type="Gene3D" id="1.10.630.10">
    <property type="entry name" value="Cytochrome P450"/>
    <property type="match status" value="1"/>
</dbReference>
<dbReference type="GO" id="GO:0005506">
    <property type="term" value="F:iron ion binding"/>
    <property type="evidence" value="ECO:0007669"/>
    <property type="project" value="InterPro"/>
</dbReference>
<evidence type="ECO:0000313" key="9">
    <source>
        <dbReference type="Proteomes" id="UP000800200"/>
    </source>
</evidence>
<dbReference type="InterPro" id="IPR001128">
    <property type="entry name" value="Cyt_P450"/>
</dbReference>
<protein>
    <submittedName>
        <fullName evidence="8">Putative cytochrome P450</fullName>
    </submittedName>
</protein>
<dbReference type="SUPFAM" id="SSF48264">
    <property type="entry name" value="Cytochrome P450"/>
    <property type="match status" value="1"/>
</dbReference>
<dbReference type="EMBL" id="ML994630">
    <property type="protein sequence ID" value="KAF2186188.1"/>
    <property type="molecule type" value="Genomic_DNA"/>
</dbReference>
<dbReference type="CDD" id="cd11065">
    <property type="entry name" value="CYP64-like"/>
    <property type="match status" value="1"/>
</dbReference>
<dbReference type="AlphaFoldDB" id="A0A6A6E6U0"/>
<dbReference type="InterPro" id="IPR050364">
    <property type="entry name" value="Cytochrome_P450_fung"/>
</dbReference>
<feature type="binding site" description="axial binding residue" evidence="6">
    <location>
        <position position="461"/>
    </location>
    <ligand>
        <name>heme</name>
        <dbReference type="ChEBI" id="CHEBI:30413"/>
    </ligand>
    <ligandPart>
        <name>Fe</name>
        <dbReference type="ChEBI" id="CHEBI:18248"/>
    </ligandPart>
</feature>
<evidence type="ECO:0000256" key="5">
    <source>
        <dbReference type="ARBA" id="ARBA00023033"/>
    </source>
</evidence>
<evidence type="ECO:0000256" key="6">
    <source>
        <dbReference type="PIRSR" id="PIRSR602401-1"/>
    </source>
</evidence>
<name>A0A6A6E6U0_9PEZI</name>
<keyword evidence="3" id="KW-0560">Oxidoreductase</keyword>
<keyword evidence="9" id="KW-1185">Reference proteome</keyword>
<evidence type="ECO:0000256" key="1">
    <source>
        <dbReference type="ARBA" id="ARBA00010617"/>
    </source>
</evidence>
<comment type="similarity">
    <text evidence="1">Belongs to the cytochrome P450 family.</text>
</comment>
<keyword evidence="6" id="KW-0349">Heme</keyword>
<evidence type="ECO:0000256" key="2">
    <source>
        <dbReference type="ARBA" id="ARBA00022723"/>
    </source>
</evidence>
<sequence length="556" mass="64119">MISEASPDFLWIALVICALFLGFKILRYGMRPKNFPPGPPTLPVLGNLHQMPLKDFHLRFKEWADEYGPIVGLKAGGTNLILINDPDVVKALIEKRSGIYSARPDLFIREFNNNLNIAFRDNDDTWRRQRKMYHLRLNVKVANQYVPYQECYHHPREIAHHTNIIAKTFDSTQLLNDLLDNPQNFSRHLQRYTTSVASTVLYGWRTAEGGRGYVKDLMNWMDKTSEAANLQLIDFYPFLRSIYRFLPESLVPFKRKLREIKVIENRLFFDLLENAKEMIKNGKVYPSFIRDMLLSDDVDRLNEVEIANNAAHGFGAATDTQWNTSLGFIKAMILYPETQAEAHREIDRVIGSGRLPQWEDRPNLPYVRAIIEESPRWIPTTLSAAVPHSNSRDDEYNGYFIPKGSSLMMNVWTLNNTNRTNPRIFDPSRHSAEATALESNGINPNSSARPHFTFGAGRGVCPGFHVAERGLFMAISKMLWAFKFERIPGSEKIVQDAVTPGFIVRPVDYKCAITPRDEKRVEIIRREWQQAQESLDADENFTEQFFQRAFVNNKKD</sequence>
<dbReference type="InterPro" id="IPR002401">
    <property type="entry name" value="Cyt_P450_E_grp-I"/>
</dbReference>
<keyword evidence="7" id="KW-1133">Transmembrane helix</keyword>
<evidence type="ECO:0000313" key="8">
    <source>
        <dbReference type="EMBL" id="KAF2186188.1"/>
    </source>
</evidence>
<accession>A0A6A6E6U0</accession>